<dbReference type="EMBL" id="GBRH01255975">
    <property type="protein sequence ID" value="JAD41920.1"/>
    <property type="molecule type" value="Transcribed_RNA"/>
</dbReference>
<organism evidence="1">
    <name type="scientific">Arundo donax</name>
    <name type="common">Giant reed</name>
    <name type="synonym">Donax arundinaceus</name>
    <dbReference type="NCBI Taxonomy" id="35708"/>
    <lineage>
        <taxon>Eukaryota</taxon>
        <taxon>Viridiplantae</taxon>
        <taxon>Streptophyta</taxon>
        <taxon>Embryophyta</taxon>
        <taxon>Tracheophyta</taxon>
        <taxon>Spermatophyta</taxon>
        <taxon>Magnoliopsida</taxon>
        <taxon>Liliopsida</taxon>
        <taxon>Poales</taxon>
        <taxon>Poaceae</taxon>
        <taxon>PACMAD clade</taxon>
        <taxon>Arundinoideae</taxon>
        <taxon>Arundineae</taxon>
        <taxon>Arundo</taxon>
    </lineage>
</organism>
<accession>A0A0A9T184</accession>
<protein>
    <submittedName>
        <fullName evidence="1">Uncharacterized protein</fullName>
    </submittedName>
</protein>
<reference evidence="1" key="2">
    <citation type="journal article" date="2015" name="Data Brief">
        <title>Shoot transcriptome of the giant reed, Arundo donax.</title>
        <authorList>
            <person name="Barrero R.A."/>
            <person name="Guerrero F.D."/>
            <person name="Moolhuijzen P."/>
            <person name="Goolsby J.A."/>
            <person name="Tidwell J."/>
            <person name="Bellgard S.E."/>
            <person name="Bellgard M.I."/>
        </authorList>
    </citation>
    <scope>NUCLEOTIDE SEQUENCE</scope>
    <source>
        <tissue evidence="1">Shoot tissue taken approximately 20 cm above the soil surface</tissue>
    </source>
</reference>
<sequence>MRRCTGVVFDTKLMWCGLLGEWRGEVKRRWDCDLERRG</sequence>
<name>A0A0A9T184_ARUDO</name>
<proteinExistence type="predicted"/>
<reference evidence="1" key="1">
    <citation type="submission" date="2014-09" db="EMBL/GenBank/DDBJ databases">
        <authorList>
            <person name="Magalhaes I.L.F."/>
            <person name="Oliveira U."/>
            <person name="Santos F.R."/>
            <person name="Vidigal T.H.D.A."/>
            <person name="Brescovit A.D."/>
            <person name="Santos A.J."/>
        </authorList>
    </citation>
    <scope>NUCLEOTIDE SEQUENCE</scope>
    <source>
        <tissue evidence="1">Shoot tissue taken approximately 20 cm above the soil surface</tissue>
    </source>
</reference>
<dbReference type="AlphaFoldDB" id="A0A0A9T184"/>
<evidence type="ECO:0000313" key="1">
    <source>
        <dbReference type="EMBL" id="JAD41920.1"/>
    </source>
</evidence>